<dbReference type="InterPro" id="IPR011055">
    <property type="entry name" value="Dup_hybrid_motif"/>
</dbReference>
<feature type="domain" description="M23ase beta-sheet core" evidence="1">
    <location>
        <begin position="77"/>
        <end position="183"/>
    </location>
</feature>
<accession>A0A895YGJ3</accession>
<organism evidence="2 3">
    <name type="scientific">Natronosporangium hydrolyticum</name>
    <dbReference type="NCBI Taxonomy" id="2811111"/>
    <lineage>
        <taxon>Bacteria</taxon>
        <taxon>Bacillati</taxon>
        <taxon>Actinomycetota</taxon>
        <taxon>Actinomycetes</taxon>
        <taxon>Micromonosporales</taxon>
        <taxon>Micromonosporaceae</taxon>
        <taxon>Natronosporangium</taxon>
    </lineage>
</organism>
<reference evidence="2" key="1">
    <citation type="submission" date="2021-02" db="EMBL/GenBank/DDBJ databases">
        <title>Natrosporangium hydrolyticum gen. nov., sp. nov, a haloalkaliphilic actinobacterium from a soda solonchak soil.</title>
        <authorList>
            <person name="Sorokin D.Y."/>
            <person name="Khijniak T.V."/>
            <person name="Zakharycheva A.P."/>
            <person name="Boueva O.V."/>
            <person name="Ariskina E.V."/>
            <person name="Hahnke R.L."/>
            <person name="Bunk B."/>
            <person name="Sproer C."/>
            <person name="Schumann P."/>
            <person name="Evtushenko L.I."/>
            <person name="Kublanov I.V."/>
        </authorList>
    </citation>
    <scope>NUCLEOTIDE SEQUENCE</scope>
    <source>
        <strain evidence="2">DSM 106523</strain>
    </source>
</reference>
<evidence type="ECO:0000313" key="2">
    <source>
        <dbReference type="EMBL" id="QSB15212.1"/>
    </source>
</evidence>
<name>A0A895YGJ3_9ACTN</name>
<dbReference type="Pfam" id="PF01551">
    <property type="entry name" value="Peptidase_M23"/>
    <property type="match status" value="1"/>
</dbReference>
<evidence type="ECO:0000313" key="3">
    <source>
        <dbReference type="Proteomes" id="UP000662857"/>
    </source>
</evidence>
<dbReference type="PANTHER" id="PTHR21666">
    <property type="entry name" value="PEPTIDASE-RELATED"/>
    <property type="match status" value="1"/>
</dbReference>
<dbReference type="PANTHER" id="PTHR21666:SF270">
    <property type="entry name" value="MUREIN HYDROLASE ACTIVATOR ENVC"/>
    <property type="match status" value="1"/>
</dbReference>
<dbReference type="Proteomes" id="UP000662857">
    <property type="component" value="Chromosome"/>
</dbReference>
<dbReference type="CDD" id="cd12797">
    <property type="entry name" value="M23_peptidase"/>
    <property type="match status" value="1"/>
</dbReference>
<dbReference type="RefSeq" id="WP_239677391.1">
    <property type="nucleotide sequence ID" value="NZ_CP070499.1"/>
</dbReference>
<sequence length="211" mass="22295">MKKSLAVLVTVGVAATALVLAMAVVPGFGPRTLLNPVIEAFGGVTCDDQRCPPDAPWVWPVDAPVTSEFRSESRPDHHGIDIAADPGTPIFAASAGVVSIADCQASLHGEPYSCDQDGSWEVRGCGWYVKVLHADRVATLYCHLLEQPEVEVGDAVETGDLLGYVGSSGNSSGPHLHFEVQQGRLFVPPVSANAVDPEPFLAERVDDAPAR</sequence>
<keyword evidence="3" id="KW-1185">Reference proteome</keyword>
<dbReference type="SUPFAM" id="SSF51261">
    <property type="entry name" value="Duplicated hybrid motif"/>
    <property type="match status" value="1"/>
</dbReference>
<gene>
    <name evidence="2" type="ORF">JQS43_02250</name>
</gene>
<dbReference type="Gene3D" id="2.70.70.10">
    <property type="entry name" value="Glucose Permease (Domain IIA)"/>
    <property type="match status" value="1"/>
</dbReference>
<evidence type="ECO:0000259" key="1">
    <source>
        <dbReference type="Pfam" id="PF01551"/>
    </source>
</evidence>
<protein>
    <submittedName>
        <fullName evidence="2">M23 family metallopeptidase</fullName>
    </submittedName>
</protein>
<dbReference type="InterPro" id="IPR016047">
    <property type="entry name" value="M23ase_b-sheet_dom"/>
</dbReference>
<proteinExistence type="predicted"/>
<dbReference type="KEGG" id="nhy:JQS43_02250"/>
<dbReference type="AlphaFoldDB" id="A0A895YGJ3"/>
<dbReference type="GO" id="GO:0004222">
    <property type="term" value="F:metalloendopeptidase activity"/>
    <property type="evidence" value="ECO:0007669"/>
    <property type="project" value="TreeGrafter"/>
</dbReference>
<dbReference type="EMBL" id="CP070499">
    <property type="protein sequence ID" value="QSB15212.1"/>
    <property type="molecule type" value="Genomic_DNA"/>
</dbReference>
<dbReference type="InterPro" id="IPR050570">
    <property type="entry name" value="Cell_wall_metabolism_enzyme"/>
</dbReference>